<reference evidence="2 3" key="1">
    <citation type="journal article" date="2007" name="Virology">
        <title>Shared and species-specific features among ichnovirus genomes.</title>
        <authorList>
            <person name="Tanaka K."/>
            <person name="Lapointe R."/>
            <person name="Barney W.E."/>
            <person name="Makkay A.M."/>
            <person name="Stoltz D."/>
            <person name="Cusson M."/>
            <person name="Webb B.A."/>
        </authorList>
    </citation>
    <scope>NUCLEOTIDE SEQUENCE [LARGE SCALE GENOMIC DNA]</scope>
</reference>
<dbReference type="EMBL" id="AB291182">
    <property type="protein sequence ID" value="BAF45678.1"/>
    <property type="molecule type" value="Genomic_DNA"/>
</dbReference>
<evidence type="ECO:0000256" key="1">
    <source>
        <dbReference type="SAM" id="Phobius"/>
    </source>
</evidence>
<keyword evidence="1" id="KW-0812">Transmembrane</keyword>
<feature type="transmembrane region" description="Helical" evidence="1">
    <location>
        <begin position="6"/>
        <end position="30"/>
    </location>
</feature>
<dbReference type="RefSeq" id="YP_001031275.1">
    <property type="nucleotide sequence ID" value="NC_008972.1"/>
</dbReference>
<evidence type="ECO:0000313" key="3">
    <source>
        <dbReference type="Proteomes" id="UP000204242"/>
    </source>
</evidence>
<protein>
    <submittedName>
        <fullName evidence="2">C4.1</fullName>
    </submittedName>
</protein>
<dbReference type="Proteomes" id="UP000204242">
    <property type="component" value="Genome"/>
</dbReference>
<dbReference type="KEGG" id="vg:5076324"/>
<accession>A2Q0G3</accession>
<dbReference type="GeneID" id="5076324"/>
<sequence>MLLSTQVVFLVLSLIAIDDAIFLCFFNYFVSITNERSLYSPENTMDFCHTDCHFDVLATTIGPFNVFSVKRCVAHAVAGRDAARNRRCANQRIFHSGTNYQDDC</sequence>
<keyword evidence="1" id="KW-1133">Transmembrane helix</keyword>
<organism evidence="2 3">
    <name type="scientific">Ichnoviriform fugitivi</name>
    <dbReference type="NCBI Taxonomy" id="265522"/>
    <lineage>
        <taxon>Viruses</taxon>
        <taxon>Viruses incertae sedis</taxon>
        <taxon>Polydnaviriformidae</taxon>
        <taxon>Ichnoviriform</taxon>
    </lineage>
</organism>
<evidence type="ECO:0000313" key="2">
    <source>
        <dbReference type="EMBL" id="BAF45678.1"/>
    </source>
</evidence>
<proteinExistence type="predicted"/>
<keyword evidence="1" id="KW-0472">Membrane</keyword>
<name>A2Q0G3_9VIRU</name>